<evidence type="ECO:0000313" key="1">
    <source>
        <dbReference type="EMBL" id="KAI0064615.1"/>
    </source>
</evidence>
<protein>
    <submittedName>
        <fullName evidence="1">Uncharacterized protein</fullName>
    </submittedName>
</protein>
<keyword evidence="2" id="KW-1185">Reference proteome</keyword>
<sequence>MDAALKELIKLEQLTAKSPSANKGKTPAINDSLDSLLQTLYGHKKRLEEGLSSEQELQSLAKTVEVRKKEIDDRQKEVYNSLARYGKALDKRFPTSLPTYDPLFASPEAEVALERVIAMHFLRTGRFSTAETFIEEFGVDIPSYLQSQFIDLHRILLALRNQDIGPALEWAMKERAFLNSRSSSLEFYLHRSEYLRLLLASNPPELSRAIDYANKYLRPFFSSHPIEFQRLMACLMFLPLERMRTSPYRDLTDPALHLDLEPLFATEFSASLGMSKQAPLRVVGDIGGGGALAKIEKGRKIMRERKSEWSQTDELPVWLIEVPLPPENRYHSVFACPVSKDQSTEQNPPMMMSCGHVVSKDSLQKLSKAKGIVKCPYCPVESTLGTALRVYF</sequence>
<accession>A0ACB8T8L6</accession>
<name>A0ACB8T8L6_9AGAM</name>
<gene>
    <name evidence="1" type="ORF">BV25DRAFT_1881953</name>
</gene>
<dbReference type="EMBL" id="MU277198">
    <property type="protein sequence ID" value="KAI0064615.1"/>
    <property type="molecule type" value="Genomic_DNA"/>
</dbReference>
<proteinExistence type="predicted"/>
<evidence type="ECO:0000313" key="2">
    <source>
        <dbReference type="Proteomes" id="UP000814140"/>
    </source>
</evidence>
<comment type="caution">
    <text evidence="1">The sequence shown here is derived from an EMBL/GenBank/DDBJ whole genome shotgun (WGS) entry which is preliminary data.</text>
</comment>
<reference evidence="1" key="2">
    <citation type="journal article" date="2022" name="New Phytol.">
        <title>Evolutionary transition to the ectomycorrhizal habit in the genomes of a hyperdiverse lineage of mushroom-forming fungi.</title>
        <authorList>
            <person name="Looney B."/>
            <person name="Miyauchi S."/>
            <person name="Morin E."/>
            <person name="Drula E."/>
            <person name="Courty P.E."/>
            <person name="Kohler A."/>
            <person name="Kuo A."/>
            <person name="LaButti K."/>
            <person name="Pangilinan J."/>
            <person name="Lipzen A."/>
            <person name="Riley R."/>
            <person name="Andreopoulos W."/>
            <person name="He G."/>
            <person name="Johnson J."/>
            <person name="Nolan M."/>
            <person name="Tritt A."/>
            <person name="Barry K.W."/>
            <person name="Grigoriev I.V."/>
            <person name="Nagy L.G."/>
            <person name="Hibbett D."/>
            <person name="Henrissat B."/>
            <person name="Matheny P.B."/>
            <person name="Labbe J."/>
            <person name="Martin F.M."/>
        </authorList>
    </citation>
    <scope>NUCLEOTIDE SEQUENCE</scope>
    <source>
        <strain evidence="1">HHB10654</strain>
    </source>
</reference>
<organism evidence="1 2">
    <name type="scientific">Artomyces pyxidatus</name>
    <dbReference type="NCBI Taxonomy" id="48021"/>
    <lineage>
        <taxon>Eukaryota</taxon>
        <taxon>Fungi</taxon>
        <taxon>Dikarya</taxon>
        <taxon>Basidiomycota</taxon>
        <taxon>Agaricomycotina</taxon>
        <taxon>Agaricomycetes</taxon>
        <taxon>Russulales</taxon>
        <taxon>Auriscalpiaceae</taxon>
        <taxon>Artomyces</taxon>
    </lineage>
</organism>
<reference evidence="1" key="1">
    <citation type="submission" date="2021-03" db="EMBL/GenBank/DDBJ databases">
        <authorList>
            <consortium name="DOE Joint Genome Institute"/>
            <person name="Ahrendt S."/>
            <person name="Looney B.P."/>
            <person name="Miyauchi S."/>
            <person name="Morin E."/>
            <person name="Drula E."/>
            <person name="Courty P.E."/>
            <person name="Chicoki N."/>
            <person name="Fauchery L."/>
            <person name="Kohler A."/>
            <person name="Kuo A."/>
            <person name="Labutti K."/>
            <person name="Pangilinan J."/>
            <person name="Lipzen A."/>
            <person name="Riley R."/>
            <person name="Andreopoulos W."/>
            <person name="He G."/>
            <person name="Johnson J."/>
            <person name="Barry K.W."/>
            <person name="Grigoriev I.V."/>
            <person name="Nagy L."/>
            <person name="Hibbett D."/>
            <person name="Henrissat B."/>
            <person name="Matheny P.B."/>
            <person name="Labbe J."/>
            <person name="Martin F."/>
        </authorList>
    </citation>
    <scope>NUCLEOTIDE SEQUENCE</scope>
    <source>
        <strain evidence="1">HHB10654</strain>
    </source>
</reference>
<dbReference type="Proteomes" id="UP000814140">
    <property type="component" value="Unassembled WGS sequence"/>
</dbReference>